<feature type="transmembrane region" description="Helical" evidence="1">
    <location>
        <begin position="107"/>
        <end position="125"/>
    </location>
</feature>
<dbReference type="Proteomes" id="UP000070138">
    <property type="component" value="Unassembled WGS sequence"/>
</dbReference>
<dbReference type="RefSeq" id="WP_062622768.1">
    <property type="nucleotide sequence ID" value="NZ_JRWG01000008.1"/>
</dbReference>
<keyword evidence="4" id="KW-1185">Reference proteome</keyword>
<keyword evidence="1" id="KW-0472">Membrane</keyword>
<evidence type="ECO:0000313" key="4">
    <source>
        <dbReference type="Proteomes" id="UP000070138"/>
    </source>
</evidence>
<dbReference type="InterPro" id="IPR017850">
    <property type="entry name" value="Alkaline_phosphatase_core_sf"/>
</dbReference>
<reference evidence="4" key="1">
    <citation type="submission" date="2014-10" db="EMBL/GenBank/DDBJ databases">
        <title>Genome sequencing of Vitellibacter sp. D-24.</title>
        <authorList>
            <person name="Thevarajoo S."/>
            <person name="Selvaratnam C."/>
            <person name="Goh K.M."/>
            <person name="Chong C.S."/>
        </authorList>
    </citation>
    <scope>NUCLEOTIDE SEQUENCE [LARGE SCALE GENOMIC DNA]</scope>
    <source>
        <strain evidence="4">D-24</strain>
    </source>
</reference>
<organism evidence="3 4">
    <name type="scientific">Aequorivita aquimaris</name>
    <dbReference type="NCBI Taxonomy" id="1548749"/>
    <lineage>
        <taxon>Bacteria</taxon>
        <taxon>Pseudomonadati</taxon>
        <taxon>Bacteroidota</taxon>
        <taxon>Flavobacteriia</taxon>
        <taxon>Flavobacteriales</taxon>
        <taxon>Flavobacteriaceae</taxon>
        <taxon>Aequorivita</taxon>
    </lineage>
</organism>
<feature type="transmembrane region" description="Helical" evidence="1">
    <location>
        <begin position="20"/>
        <end position="38"/>
    </location>
</feature>
<dbReference type="OrthoDB" id="1398489at2"/>
<dbReference type="Gene3D" id="3.40.720.10">
    <property type="entry name" value="Alkaline Phosphatase, subunit A"/>
    <property type="match status" value="1"/>
</dbReference>
<dbReference type="SUPFAM" id="SSF53649">
    <property type="entry name" value="Alkaline phosphatase-like"/>
    <property type="match status" value="1"/>
</dbReference>
<dbReference type="STRING" id="1548749.LS48_12055"/>
<dbReference type="AlphaFoldDB" id="A0A137RFQ4"/>
<name>A0A137RFQ4_9FLAO</name>
<dbReference type="PATRIC" id="fig|1548749.3.peg.2526"/>
<reference evidence="3 4" key="2">
    <citation type="journal article" date="2016" name="Int. J. Syst. Evol. Microbiol.">
        <title>Vitellibacter aquimaris sp. nov., a marine bacterium isolated from seawater.</title>
        <authorList>
            <person name="Thevarajoo S."/>
            <person name="Selvaratnam C."/>
            <person name="Goh K.M."/>
            <person name="Hong K.W."/>
            <person name="Chan X.Y."/>
            <person name="Chan K.G."/>
            <person name="Chong C.S."/>
        </authorList>
    </citation>
    <scope>NUCLEOTIDE SEQUENCE [LARGE SCALE GENOMIC DNA]</scope>
    <source>
        <strain evidence="3 4">D-24</strain>
    </source>
</reference>
<accession>A0A137RFQ4</accession>
<feature type="transmembrane region" description="Helical" evidence="1">
    <location>
        <begin position="132"/>
        <end position="151"/>
    </location>
</feature>
<evidence type="ECO:0000313" key="3">
    <source>
        <dbReference type="EMBL" id="KXN98291.1"/>
    </source>
</evidence>
<evidence type="ECO:0000259" key="2">
    <source>
        <dbReference type="Pfam" id="PF00884"/>
    </source>
</evidence>
<dbReference type="EMBL" id="JRWG01000008">
    <property type="protein sequence ID" value="KXN98291.1"/>
    <property type="molecule type" value="Genomic_DNA"/>
</dbReference>
<protein>
    <recommendedName>
        <fullName evidence="2">Sulfatase N-terminal domain-containing protein</fullName>
    </recommendedName>
</protein>
<feature type="transmembrane region" description="Helical" evidence="1">
    <location>
        <begin position="83"/>
        <end position="101"/>
    </location>
</feature>
<dbReference type="Pfam" id="PF00884">
    <property type="entry name" value="Sulfatase"/>
    <property type="match status" value="1"/>
</dbReference>
<gene>
    <name evidence="3" type="ORF">LS48_12055</name>
</gene>
<keyword evidence="1" id="KW-1133">Transmembrane helix</keyword>
<feature type="transmembrane region" description="Helical" evidence="1">
    <location>
        <begin position="50"/>
        <end position="71"/>
    </location>
</feature>
<proteinExistence type="predicted"/>
<keyword evidence="1" id="KW-0812">Transmembrane</keyword>
<evidence type="ECO:0000256" key="1">
    <source>
        <dbReference type="SAM" id="Phobius"/>
    </source>
</evidence>
<sequence length="495" mass="57463">MQAKKKQGFLSFFFEKDNLFPIISAIAAGLYPLLFYYTNNYKLINSWGHFGYFISLFILLPILVFFIANKVSEITFFRRLRSFKLPFLNFFFFFFFLNIALYAGFSWLRTFMVFVIASLLTFLFWKHFKKIIAFQFILAVIGIFTLTPVIIKQLNYSKEWMIQPDGIETAVFKKKPNIYFIQPDGYVNFSEMKKGNYNIENTAFETFLTDNNFKNYPNFRSNYGATLPTNSSLFMMKHHYYNNGSDFTETIDARTVIVSDNSVLRILKNNGYRTFLLTEQPYFLTNKPKLGYDFCNFSTEEISFVTTGLGNPRDVIKPFEDYLETYSEGPNFFFVEIFNPGHIINREAKSKGIAGEREHYIESLKEADKKLTELTKTILNKDPEALIIIMADHGGFVGMKSVEDSYTKSTDPDLVNSIFSSILAIHWPNGEAPKFDNKLKTSVNLFRILTSYLSENDLYLANLQPDESYIIIYYGATQGTYQYLDGEGNVVFKKH</sequence>
<comment type="caution">
    <text evidence="3">The sequence shown here is derived from an EMBL/GenBank/DDBJ whole genome shotgun (WGS) entry which is preliminary data.</text>
</comment>
<feature type="domain" description="Sulfatase N-terminal" evidence="2">
    <location>
        <begin position="214"/>
        <end position="399"/>
    </location>
</feature>
<dbReference type="InterPro" id="IPR000917">
    <property type="entry name" value="Sulfatase_N"/>
</dbReference>